<dbReference type="GO" id="GO:0016616">
    <property type="term" value="F:oxidoreductase activity, acting on the CH-OH group of donors, NAD or NADP as acceptor"/>
    <property type="evidence" value="ECO:0007669"/>
    <property type="project" value="InterPro"/>
</dbReference>
<dbReference type="EMBL" id="CP000557">
    <property type="protein sequence ID" value="ABO67213.1"/>
    <property type="molecule type" value="Genomic_DNA"/>
</dbReference>
<dbReference type="SUPFAM" id="SSF51735">
    <property type="entry name" value="NAD(P)-binding Rossmann-fold domains"/>
    <property type="match status" value="1"/>
</dbReference>
<keyword evidence="2 4" id="KW-0560">Oxidoreductase</keyword>
<organism evidence="7 8">
    <name type="scientific">Geobacillus thermodenitrificans (strain NG80-2)</name>
    <dbReference type="NCBI Taxonomy" id="420246"/>
    <lineage>
        <taxon>Bacteria</taxon>
        <taxon>Bacillati</taxon>
        <taxon>Bacillota</taxon>
        <taxon>Bacilli</taxon>
        <taxon>Bacillales</taxon>
        <taxon>Anoxybacillaceae</taxon>
        <taxon>Geobacillus</taxon>
    </lineage>
</organism>
<dbReference type="Proteomes" id="UP000001578">
    <property type="component" value="Chromosome"/>
</dbReference>
<evidence type="ECO:0000313" key="7">
    <source>
        <dbReference type="EMBL" id="ABO67213.1"/>
    </source>
</evidence>
<dbReference type="CDD" id="cd05299">
    <property type="entry name" value="CtBP_dh"/>
    <property type="match status" value="1"/>
</dbReference>
<dbReference type="PANTHER" id="PTHR43761">
    <property type="entry name" value="D-ISOMER SPECIFIC 2-HYDROXYACID DEHYDROGENASE FAMILY PROTEIN (AFU_ORTHOLOGUE AFUA_1G13630)"/>
    <property type="match status" value="1"/>
</dbReference>
<dbReference type="FunFam" id="3.40.50.720:FF:000203">
    <property type="entry name" value="D-3-phosphoglycerate dehydrogenase (SerA)"/>
    <property type="match status" value="1"/>
</dbReference>
<evidence type="ECO:0000259" key="6">
    <source>
        <dbReference type="Pfam" id="PF02826"/>
    </source>
</evidence>
<dbReference type="GO" id="GO:0003714">
    <property type="term" value="F:transcription corepressor activity"/>
    <property type="evidence" value="ECO:0007669"/>
    <property type="project" value="InterPro"/>
</dbReference>
<evidence type="ECO:0000256" key="1">
    <source>
        <dbReference type="ARBA" id="ARBA00005854"/>
    </source>
</evidence>
<evidence type="ECO:0000259" key="5">
    <source>
        <dbReference type="Pfam" id="PF00389"/>
    </source>
</evidence>
<dbReference type="Pfam" id="PF02826">
    <property type="entry name" value="2-Hacid_dh_C"/>
    <property type="match status" value="1"/>
</dbReference>
<evidence type="ECO:0000256" key="4">
    <source>
        <dbReference type="RuleBase" id="RU003719"/>
    </source>
</evidence>
<dbReference type="PANTHER" id="PTHR43761:SF1">
    <property type="entry name" value="D-ISOMER SPECIFIC 2-HYDROXYACID DEHYDROGENASE CATALYTIC DOMAIN-CONTAINING PROTEIN-RELATED"/>
    <property type="match status" value="1"/>
</dbReference>
<name>A4IPF9_GEOTN</name>
<feature type="domain" description="D-isomer specific 2-hydroxyacid dehydrogenase catalytic" evidence="5">
    <location>
        <begin position="21"/>
        <end position="318"/>
    </location>
</feature>
<evidence type="ECO:0000256" key="2">
    <source>
        <dbReference type="ARBA" id="ARBA00023002"/>
    </source>
</evidence>
<reference evidence="7 8" key="1">
    <citation type="journal article" date="2007" name="Proc. Natl. Acad. Sci. U.S.A.">
        <title>Genome and proteome of long-chain alkane degrading Geobacillus thermodenitrificans NG80-2 isolated from a deep-subsurface oil reservoir.</title>
        <authorList>
            <person name="Feng L."/>
            <person name="Wang W."/>
            <person name="Cheng J."/>
            <person name="Ren Y."/>
            <person name="Zhao G."/>
            <person name="Gao C."/>
            <person name="Tang Y."/>
            <person name="Liu X."/>
            <person name="Han W."/>
            <person name="Peng X."/>
            <person name="Liu R."/>
            <person name="Wang L."/>
        </authorList>
    </citation>
    <scope>NUCLEOTIDE SEQUENCE [LARGE SCALE GENOMIC DNA]</scope>
    <source>
        <strain evidence="7 8">NG80-2</strain>
    </source>
</reference>
<dbReference type="InterPro" id="IPR036291">
    <property type="entry name" value="NAD(P)-bd_dom_sf"/>
</dbReference>
<feature type="domain" description="D-isomer specific 2-hydroxyacid dehydrogenase NAD-binding" evidence="6">
    <location>
        <begin position="110"/>
        <end position="286"/>
    </location>
</feature>
<comment type="similarity">
    <text evidence="1 4">Belongs to the D-isomer specific 2-hydroxyacid dehydrogenase family.</text>
</comment>
<dbReference type="Gene3D" id="3.40.50.720">
    <property type="entry name" value="NAD(P)-binding Rossmann-like Domain"/>
    <property type="match status" value="2"/>
</dbReference>
<accession>A4IPF9</accession>
<dbReference type="HOGENOM" id="CLU_019796_1_3_9"/>
<dbReference type="Pfam" id="PF00389">
    <property type="entry name" value="2-Hacid_dh"/>
    <property type="match status" value="1"/>
</dbReference>
<dbReference type="InterPro" id="IPR006139">
    <property type="entry name" value="D-isomer_2_OHA_DH_cat_dom"/>
</dbReference>
<gene>
    <name evidence="7" type="ordered locus">GTNG_1853</name>
</gene>
<evidence type="ECO:0000313" key="8">
    <source>
        <dbReference type="Proteomes" id="UP000001578"/>
    </source>
</evidence>
<evidence type="ECO:0000256" key="3">
    <source>
        <dbReference type="ARBA" id="ARBA00023027"/>
    </source>
</evidence>
<dbReference type="InterPro" id="IPR050418">
    <property type="entry name" value="D-iso_2-hydroxyacid_DH_PdxB"/>
</dbReference>
<keyword evidence="3" id="KW-0520">NAD</keyword>
<dbReference type="GO" id="GO:0051287">
    <property type="term" value="F:NAD binding"/>
    <property type="evidence" value="ECO:0007669"/>
    <property type="project" value="InterPro"/>
</dbReference>
<dbReference type="InterPro" id="IPR043322">
    <property type="entry name" value="CtBP"/>
</dbReference>
<dbReference type="RefSeq" id="WP_011887562.1">
    <property type="nucleotide sequence ID" value="NC_009328.1"/>
</dbReference>
<proteinExistence type="inferred from homology"/>
<dbReference type="KEGG" id="gtn:GTNG_1853"/>
<sequence length="334" mass="37378">MKKYKVVVTDYEFQTLKPEQEVLSPLNVDFVVAQCYTEEEVIAVCKDADAIINQYAPISAKVIDQLEKCKVISRYGVGVNTVDVDAATEKGIIVANVTDYSVDEVSDHALALLLSLARKIVKLNDEVKSGVWNFNVGKPIYRLRGRTLGLVGFGRIPQALAKKAQSLGLYVIAYDPYIPAKVARQFNVHLVELNDLFRQSDYNSVHAPLTKETKGMISDEQFHLAKKELIIVNTARGPVIDESSLIRALQDGKISGAGLDVTEYEPIHPDNPLLQMENVVITPHIAWYSEESEMELKRKTAQNVADVLSGCYPRYLVNPRVKEKVRLKVKESYV</sequence>
<dbReference type="AlphaFoldDB" id="A4IPF9"/>
<dbReference type="SUPFAM" id="SSF52283">
    <property type="entry name" value="Formate/glycerate dehydrogenase catalytic domain-like"/>
    <property type="match status" value="1"/>
</dbReference>
<protein>
    <submittedName>
        <fullName evidence="7">Putative dehydrogenase</fullName>
    </submittedName>
</protein>
<dbReference type="InterPro" id="IPR006140">
    <property type="entry name" value="D-isomer_DH_NAD-bd"/>
</dbReference>
<dbReference type="eggNOG" id="COG0111">
    <property type="taxonomic scope" value="Bacteria"/>
</dbReference>